<keyword evidence="7 9" id="KW-1133">Transmembrane helix</keyword>
<evidence type="ECO:0000313" key="11">
    <source>
        <dbReference type="EMBL" id="VAX02801.1"/>
    </source>
</evidence>
<dbReference type="Pfam" id="PF00535">
    <property type="entry name" value="Glycos_transf_2"/>
    <property type="match status" value="1"/>
</dbReference>
<keyword evidence="3" id="KW-1003">Cell membrane</keyword>
<evidence type="ECO:0000256" key="5">
    <source>
        <dbReference type="ARBA" id="ARBA00022679"/>
    </source>
</evidence>
<feature type="transmembrane region" description="Helical" evidence="9">
    <location>
        <begin position="344"/>
        <end position="364"/>
    </location>
</feature>
<feature type="transmembrane region" description="Helical" evidence="9">
    <location>
        <begin position="300"/>
        <end position="324"/>
    </location>
</feature>
<dbReference type="EMBL" id="UOFU01000293">
    <property type="protein sequence ID" value="VAX02801.1"/>
    <property type="molecule type" value="Genomic_DNA"/>
</dbReference>
<evidence type="ECO:0000256" key="6">
    <source>
        <dbReference type="ARBA" id="ARBA00022692"/>
    </source>
</evidence>
<dbReference type="Gene3D" id="3.90.550.10">
    <property type="entry name" value="Spore Coat Polysaccharide Biosynthesis Protein SpsA, Chain A"/>
    <property type="match status" value="1"/>
</dbReference>
<organism evidence="11">
    <name type="scientific">hydrothermal vent metagenome</name>
    <dbReference type="NCBI Taxonomy" id="652676"/>
    <lineage>
        <taxon>unclassified sequences</taxon>
        <taxon>metagenomes</taxon>
        <taxon>ecological metagenomes</taxon>
    </lineage>
</organism>
<dbReference type="PANTHER" id="PTHR43630:SF1">
    <property type="entry name" value="POLY-BETA-1,6-N-ACETYL-D-GLUCOSAMINE SYNTHASE"/>
    <property type="match status" value="1"/>
</dbReference>
<keyword evidence="5 11" id="KW-0808">Transferase</keyword>
<keyword evidence="8 9" id="KW-0472">Membrane</keyword>
<evidence type="ECO:0000259" key="10">
    <source>
        <dbReference type="Pfam" id="PF00535"/>
    </source>
</evidence>
<evidence type="ECO:0000256" key="2">
    <source>
        <dbReference type="ARBA" id="ARBA00017381"/>
    </source>
</evidence>
<dbReference type="SUPFAM" id="SSF53448">
    <property type="entry name" value="Nucleotide-diphospho-sugar transferases"/>
    <property type="match status" value="1"/>
</dbReference>
<dbReference type="CDD" id="cd06423">
    <property type="entry name" value="CESA_like"/>
    <property type="match status" value="1"/>
</dbReference>
<dbReference type="InterPro" id="IPR023853">
    <property type="entry name" value="PGA_PgaC/IcaA"/>
</dbReference>
<comment type="subcellular location">
    <subcellularLocation>
        <location evidence="1">Cell membrane</location>
        <topology evidence="1">Multi-pass membrane protein</topology>
    </subcellularLocation>
</comment>
<feature type="transmembrane region" description="Helical" evidence="9">
    <location>
        <begin position="376"/>
        <end position="398"/>
    </location>
</feature>
<dbReference type="PANTHER" id="PTHR43630">
    <property type="entry name" value="POLY-BETA-1,6-N-ACETYL-D-GLUCOSAMINE SYNTHASE"/>
    <property type="match status" value="1"/>
</dbReference>
<evidence type="ECO:0000256" key="7">
    <source>
        <dbReference type="ARBA" id="ARBA00022989"/>
    </source>
</evidence>
<feature type="transmembrane region" description="Helical" evidence="9">
    <location>
        <begin position="12"/>
        <end position="36"/>
    </location>
</feature>
<dbReference type="AlphaFoldDB" id="A0A3B1AM70"/>
<dbReference type="InterPro" id="IPR001173">
    <property type="entry name" value="Glyco_trans_2-like"/>
</dbReference>
<keyword evidence="4 11" id="KW-0328">Glycosyltransferase</keyword>
<reference evidence="11" key="1">
    <citation type="submission" date="2018-06" db="EMBL/GenBank/DDBJ databases">
        <authorList>
            <person name="Zhirakovskaya E."/>
        </authorList>
    </citation>
    <scope>NUCLEOTIDE SEQUENCE</scope>
</reference>
<evidence type="ECO:0000256" key="8">
    <source>
        <dbReference type="ARBA" id="ARBA00023136"/>
    </source>
</evidence>
<name>A0A3B1AM70_9ZZZZ</name>
<gene>
    <name evidence="11" type="ORF">MNBD_GAMMA20-2358</name>
</gene>
<dbReference type="NCBIfam" id="TIGR03937">
    <property type="entry name" value="PgaC_IcaA"/>
    <property type="match status" value="1"/>
</dbReference>
<dbReference type="InterPro" id="IPR029044">
    <property type="entry name" value="Nucleotide-diphossugar_trans"/>
</dbReference>
<dbReference type="GO" id="GO:0008375">
    <property type="term" value="F:acetylglucosaminyltransferase activity"/>
    <property type="evidence" value="ECO:0007669"/>
    <property type="project" value="InterPro"/>
</dbReference>
<accession>A0A3B1AM70</accession>
<protein>
    <recommendedName>
        <fullName evidence="2">Poly-beta-1,6-N-acetyl-D-glucosamine synthase</fullName>
    </recommendedName>
</protein>
<evidence type="ECO:0000256" key="9">
    <source>
        <dbReference type="SAM" id="Phobius"/>
    </source>
</evidence>
<dbReference type="GO" id="GO:0005886">
    <property type="term" value="C:plasma membrane"/>
    <property type="evidence" value="ECO:0007669"/>
    <property type="project" value="UniProtKB-SubCell"/>
</dbReference>
<evidence type="ECO:0000256" key="4">
    <source>
        <dbReference type="ARBA" id="ARBA00022676"/>
    </source>
</evidence>
<evidence type="ECO:0000256" key="1">
    <source>
        <dbReference type="ARBA" id="ARBA00004651"/>
    </source>
</evidence>
<sequence>MDDWLANYLSWALVFAYAYPLFMAYVWMVGGLQYFFKWERGRPTGSVALKELPNFPAVSILVPCHNESDNLHETIAALDNQNYPNFEIVAINDGSTDNTGELLDELGKQYPRLRVVHLAENQGKATALRMGALASLNEFLICVDGDALLDVDAAAWIIKHFINNCHVGAVTGNPRVRTRSTLLGKIQVGEFSSIIGLIKRAQRIYGRVFTISGVVAGFRKSALLEVGYWSTDAITEDIDISWKLHLAGWDIRFEPNALCWILMPETFKGLWSQRLRWAQGGVEVFVRYLPQILHFRQRRLWLLFAEYLVSVLWAYTILSLILLWPMMQFIPQMEGVATFSILPGSAGLLLGLTCLIQFAVSFYIDGRYEKGLGKLYYWMIWYPLVYWMINLLTLVVAVPKALLRPRGKRAIWVSPDRGVRP</sequence>
<dbReference type="GO" id="GO:0043708">
    <property type="term" value="P:cell adhesion involved in biofilm formation"/>
    <property type="evidence" value="ECO:0007669"/>
    <property type="project" value="InterPro"/>
</dbReference>
<feature type="domain" description="Glycosyltransferase 2-like" evidence="10">
    <location>
        <begin position="59"/>
        <end position="225"/>
    </location>
</feature>
<keyword evidence="6 9" id="KW-0812">Transmembrane</keyword>
<proteinExistence type="predicted"/>
<evidence type="ECO:0000256" key="3">
    <source>
        <dbReference type="ARBA" id="ARBA00022475"/>
    </source>
</evidence>